<keyword evidence="1" id="KW-0812">Transmembrane</keyword>
<sequence>MFLIVAHHYSVHGGWSYPVGLDIHKFYAQSLSFGGKLGVNLFVLITGYFSYASRFKWGGVVNTLSKTWFYSISIVLIFYILSPSLITMKDLIKGMLPFGYWFVTTYLVLLVMSPFINAFLSNLSKQKHFKFLVAFTLIAITPLLNSPIGNLSFFVYLYCLGAYIKEYLEDDVVSSKVLFLLVFGGFFLVLSSIASLDFLAGFNEVFNHPLYFIQSSSPFIIMMSIGIFIWFKQMQIGEVRFINIVSSAMFGVYLIHDNSLVRKFLWDSTFKNSEHLNSDVYLHSVVAISSVFVVCVVIELLKNKAFDLLNAKSIQVRISRWLDDKLPLI</sequence>
<keyword evidence="1" id="KW-1133">Transmembrane helix</keyword>
<protein>
    <submittedName>
        <fullName evidence="3">Acyltransferase</fullName>
    </submittedName>
</protein>
<comment type="caution">
    <text evidence="3">The sequence shown here is derived from an EMBL/GenBank/DDBJ whole genome shotgun (WGS) entry which is preliminary data.</text>
</comment>
<evidence type="ECO:0000259" key="2">
    <source>
        <dbReference type="Pfam" id="PF01757"/>
    </source>
</evidence>
<dbReference type="EMBL" id="JAKNAX010000169">
    <property type="protein sequence ID" value="MDE1348499.1"/>
    <property type="molecule type" value="Genomic_DNA"/>
</dbReference>
<proteinExistence type="predicted"/>
<organism evidence="3 4">
    <name type="scientific">Vibrio aestuarianus</name>
    <dbReference type="NCBI Taxonomy" id="28171"/>
    <lineage>
        <taxon>Bacteria</taxon>
        <taxon>Pseudomonadati</taxon>
        <taxon>Pseudomonadota</taxon>
        <taxon>Gammaproteobacteria</taxon>
        <taxon>Vibrionales</taxon>
        <taxon>Vibrionaceae</taxon>
        <taxon>Vibrio</taxon>
    </lineage>
</organism>
<feature type="transmembrane region" description="Helical" evidence="1">
    <location>
        <begin position="67"/>
        <end position="86"/>
    </location>
</feature>
<keyword evidence="3" id="KW-0012">Acyltransferase</keyword>
<name>A0A9X4FD32_9VIBR</name>
<feature type="domain" description="Acyltransferase 3" evidence="2">
    <location>
        <begin position="1"/>
        <end position="298"/>
    </location>
</feature>
<evidence type="ECO:0000256" key="1">
    <source>
        <dbReference type="SAM" id="Phobius"/>
    </source>
</evidence>
<dbReference type="InterPro" id="IPR002656">
    <property type="entry name" value="Acyl_transf_3_dom"/>
</dbReference>
<feature type="transmembrane region" description="Helical" evidence="1">
    <location>
        <begin position="280"/>
        <end position="301"/>
    </location>
</feature>
<evidence type="ECO:0000313" key="4">
    <source>
        <dbReference type="Proteomes" id="UP001140978"/>
    </source>
</evidence>
<dbReference type="Proteomes" id="UP001140978">
    <property type="component" value="Unassembled WGS sequence"/>
</dbReference>
<dbReference type="AlphaFoldDB" id="A0A9X4FD32"/>
<gene>
    <name evidence="3" type="ORF">L9X51_19270</name>
</gene>
<feature type="transmembrane region" description="Helical" evidence="1">
    <location>
        <begin position="37"/>
        <end position="55"/>
    </location>
</feature>
<evidence type="ECO:0000313" key="3">
    <source>
        <dbReference type="EMBL" id="MDE1348499.1"/>
    </source>
</evidence>
<accession>A0A9X4FD32</accession>
<feature type="transmembrane region" description="Helical" evidence="1">
    <location>
        <begin position="211"/>
        <end position="231"/>
    </location>
</feature>
<feature type="transmembrane region" description="Helical" evidence="1">
    <location>
        <begin position="238"/>
        <end position="256"/>
    </location>
</feature>
<keyword evidence="3" id="KW-0808">Transferase</keyword>
<reference evidence="3" key="1">
    <citation type="submission" date="2022-02" db="EMBL/GenBank/DDBJ databases">
        <title>Emergence and expansion in Europe of a Vibrio aestuarianus clonal complex pathogenic for oysters.</title>
        <authorList>
            <person name="Mesnil A."/>
            <person name="Travers M.-A."/>
        </authorList>
    </citation>
    <scope>NUCLEOTIDE SEQUENCE</scope>
    <source>
        <strain evidence="3">19_064_15T1</strain>
    </source>
</reference>
<feature type="transmembrane region" description="Helical" evidence="1">
    <location>
        <begin position="98"/>
        <end position="120"/>
    </location>
</feature>
<dbReference type="Pfam" id="PF01757">
    <property type="entry name" value="Acyl_transf_3"/>
    <property type="match status" value="1"/>
</dbReference>
<keyword evidence="1" id="KW-0472">Membrane</keyword>
<dbReference type="GO" id="GO:0016747">
    <property type="term" value="F:acyltransferase activity, transferring groups other than amino-acyl groups"/>
    <property type="evidence" value="ECO:0007669"/>
    <property type="project" value="InterPro"/>
</dbReference>
<feature type="transmembrane region" description="Helical" evidence="1">
    <location>
        <begin position="132"/>
        <end position="157"/>
    </location>
</feature>
<feature type="transmembrane region" description="Helical" evidence="1">
    <location>
        <begin position="177"/>
        <end position="199"/>
    </location>
</feature>